<protein>
    <recommendedName>
        <fullName evidence="15">Xylanolytic transcriptional activator regulatory domain-containing protein</fullName>
    </recommendedName>
</protein>
<keyword evidence="10" id="KW-0804">Transcription</keyword>
<dbReference type="CDD" id="cd12148">
    <property type="entry name" value="fungal_TF_MHR"/>
    <property type="match status" value="1"/>
</dbReference>
<evidence type="ECO:0000313" key="16">
    <source>
        <dbReference type="EMBL" id="TFY66753.1"/>
    </source>
</evidence>
<dbReference type="InterPro" id="IPR007219">
    <property type="entry name" value="XnlR_reg_dom"/>
</dbReference>
<evidence type="ECO:0000256" key="4">
    <source>
        <dbReference type="ARBA" id="ARBA00022723"/>
    </source>
</evidence>
<evidence type="ECO:0000256" key="2">
    <source>
        <dbReference type="ARBA" id="ARBA00004141"/>
    </source>
</evidence>
<feature type="region of interest" description="Disordered" evidence="13">
    <location>
        <begin position="968"/>
        <end position="1011"/>
    </location>
</feature>
<evidence type="ECO:0000256" key="8">
    <source>
        <dbReference type="ARBA" id="ARBA00023125"/>
    </source>
</evidence>
<dbReference type="InterPro" id="IPR018108">
    <property type="entry name" value="MCP_transmembrane"/>
</dbReference>
<keyword evidence="5" id="KW-0862">Zinc</keyword>
<evidence type="ECO:0000313" key="17">
    <source>
        <dbReference type="Proteomes" id="UP000298327"/>
    </source>
</evidence>
<evidence type="ECO:0000256" key="1">
    <source>
        <dbReference type="ARBA" id="ARBA00004123"/>
    </source>
</evidence>
<comment type="subcellular location">
    <subcellularLocation>
        <location evidence="2">Membrane</location>
        <topology evidence="2">Multi-pass membrane protein</topology>
    </subcellularLocation>
    <subcellularLocation>
        <location evidence="1">Nucleus</location>
    </subcellularLocation>
</comment>
<evidence type="ECO:0000256" key="5">
    <source>
        <dbReference type="ARBA" id="ARBA00022833"/>
    </source>
</evidence>
<proteinExistence type="predicted"/>
<feature type="compositionally biased region" description="Low complexity" evidence="13">
    <location>
        <begin position="990"/>
        <end position="1001"/>
    </location>
</feature>
<evidence type="ECO:0000256" key="7">
    <source>
        <dbReference type="ARBA" id="ARBA00023015"/>
    </source>
</evidence>
<evidence type="ECO:0000256" key="12">
    <source>
        <dbReference type="PROSITE-ProRule" id="PRU00282"/>
    </source>
</evidence>
<dbReference type="OrthoDB" id="2154091at2759"/>
<dbReference type="GO" id="GO:0008270">
    <property type="term" value="F:zinc ion binding"/>
    <property type="evidence" value="ECO:0007669"/>
    <property type="project" value="InterPro"/>
</dbReference>
<dbReference type="Pfam" id="PF00153">
    <property type="entry name" value="Mito_carr"/>
    <property type="match status" value="3"/>
</dbReference>
<organism evidence="16 17">
    <name type="scientific">Dentipellis fragilis</name>
    <dbReference type="NCBI Taxonomy" id="205917"/>
    <lineage>
        <taxon>Eukaryota</taxon>
        <taxon>Fungi</taxon>
        <taxon>Dikarya</taxon>
        <taxon>Basidiomycota</taxon>
        <taxon>Agaricomycotina</taxon>
        <taxon>Agaricomycetes</taxon>
        <taxon>Russulales</taxon>
        <taxon>Hericiaceae</taxon>
        <taxon>Dentipellis</taxon>
    </lineage>
</organism>
<dbReference type="PANTHER" id="PTHR31313:SF81">
    <property type="entry name" value="TY1 ENHANCER ACTIVATOR"/>
    <property type="match status" value="1"/>
</dbReference>
<dbReference type="STRING" id="205917.A0A4Y9YYQ9"/>
<gene>
    <name evidence="16" type="ORF">EVG20_g4339</name>
</gene>
<evidence type="ECO:0000256" key="13">
    <source>
        <dbReference type="SAM" id="MobiDB-lite"/>
    </source>
</evidence>
<dbReference type="InterPro" id="IPR001138">
    <property type="entry name" value="Zn2Cys6_DnaBD"/>
</dbReference>
<feature type="domain" description="Xylanolytic transcriptional activator regulatory" evidence="15">
    <location>
        <begin position="662"/>
        <end position="743"/>
    </location>
</feature>
<evidence type="ECO:0000256" key="11">
    <source>
        <dbReference type="ARBA" id="ARBA00023242"/>
    </source>
</evidence>
<evidence type="ECO:0000256" key="10">
    <source>
        <dbReference type="ARBA" id="ARBA00023163"/>
    </source>
</evidence>
<dbReference type="GO" id="GO:0000981">
    <property type="term" value="F:DNA-binding transcription factor activity, RNA polymerase II-specific"/>
    <property type="evidence" value="ECO:0007669"/>
    <property type="project" value="InterPro"/>
</dbReference>
<evidence type="ECO:0000256" key="14">
    <source>
        <dbReference type="SAM" id="Phobius"/>
    </source>
</evidence>
<feature type="repeat" description="Solcar" evidence="12">
    <location>
        <begin position="116"/>
        <end position="214"/>
    </location>
</feature>
<dbReference type="GO" id="GO:0006351">
    <property type="term" value="P:DNA-templated transcription"/>
    <property type="evidence" value="ECO:0007669"/>
    <property type="project" value="InterPro"/>
</dbReference>
<dbReference type="Proteomes" id="UP000298327">
    <property type="component" value="Unassembled WGS sequence"/>
</dbReference>
<dbReference type="SUPFAM" id="SSF103506">
    <property type="entry name" value="Mitochondrial carrier"/>
    <property type="match status" value="1"/>
</dbReference>
<feature type="repeat" description="Solcar" evidence="12">
    <location>
        <begin position="3"/>
        <end position="105"/>
    </location>
</feature>
<comment type="caution">
    <text evidence="16">The sequence shown here is derived from an EMBL/GenBank/DDBJ whole genome shotgun (WGS) entry which is preliminary data.</text>
</comment>
<feature type="repeat" description="Solcar" evidence="12">
    <location>
        <begin position="233"/>
        <end position="322"/>
    </location>
</feature>
<keyword evidence="9 12" id="KW-0472">Membrane</keyword>
<keyword evidence="8" id="KW-0238">DNA-binding</keyword>
<dbReference type="InterPro" id="IPR051615">
    <property type="entry name" value="Transcr_Regulatory_Elem"/>
</dbReference>
<dbReference type="Gene3D" id="4.10.240.10">
    <property type="entry name" value="Zn(2)-C6 fungal-type DNA-binding domain"/>
    <property type="match status" value="1"/>
</dbReference>
<evidence type="ECO:0000256" key="3">
    <source>
        <dbReference type="ARBA" id="ARBA00022692"/>
    </source>
</evidence>
<feature type="transmembrane region" description="Helical" evidence="14">
    <location>
        <begin position="75"/>
        <end position="98"/>
    </location>
</feature>
<keyword evidence="4" id="KW-0479">Metal-binding</keyword>
<reference evidence="16 17" key="1">
    <citation type="submission" date="2019-02" db="EMBL/GenBank/DDBJ databases">
        <title>Genome sequencing of the rare red list fungi Dentipellis fragilis.</title>
        <authorList>
            <person name="Buettner E."/>
            <person name="Kellner H."/>
        </authorList>
    </citation>
    <scope>NUCLEOTIDE SEQUENCE [LARGE SCALE GENOMIC DNA]</scope>
    <source>
        <strain evidence="16 17">DSM 105465</strain>
    </source>
</reference>
<dbReference type="AlphaFoldDB" id="A0A4Y9YYQ9"/>
<dbReference type="CDD" id="cd00067">
    <property type="entry name" value="GAL4"/>
    <property type="match status" value="1"/>
</dbReference>
<dbReference type="PANTHER" id="PTHR31313">
    <property type="entry name" value="TY1 ENHANCER ACTIVATOR"/>
    <property type="match status" value="1"/>
</dbReference>
<sequence length="1123" mass="125353">MASDSLIHSIAGAAGGIVAMSATYPLIFLSTRAAMETKNENKVTYDGQYHPSRRASLYLSTYQAVVDIIKREGVLGLYSGLNSSLLGIAITNGVYYYFYERSKGAILRSRGGSKALSTLESMLAGLIAGSATTVISNPIWVIQTSQAVRTMDSGAPSDEASPKASPRKLGIWETTLQILHKGGPAAFWRGIGPALVLVVNPVLQYTVFEQIKNALVRRRRAHAGPGGGVLTDLDFFVLGALSKLAFYLPVATSISYPYIVVKSRLQAGHAHAEQYKSALHGLQTIVKEEGIEGLYKGVGSKLLQSVLTAAILFAGQRRIYEITKRLPFMIGYRAGHIVRLVIMDIPRLLRAVGPAGFVKTKCNGAQPVCARCAAAGHECTWGPESARKPTTKSYVDSLRNMVEVLKKRIFVLESQLEVMRRASNHVYGMPANELLQIDTPKSSQDVNDTPVVTVNEEEVKQEDSDIEQLCAPTEHLRLDEEGLQFYGPTSIFRLAPQDASPQQASRFQQLADNQAGSYVLSRGDGTDQSDIDWSRHLPSDVALTRAEHDRILDLCFRFFTSWCLRVVPELFLHDMCRSLSTPRGQTPPKTAHYSPMLHNALLSVATAFSDVPEVKNTEARKKFAIKAKDRLEEECERPNLSVILALSILSNFHSSQGEQTLGYMYFGISARMSQALGLGFDCKPWVAKGLISEDNMNDRNWVYWTTFCQDTTWSLYVGRDFCVSSLSDRQRIHVPFVDSPLDQFIWDWPDQNSRPNYIPSTFAATCDLLQIARQILDVVSNFSRLGLRQALDDYHIGQMDLKLHTWKNNLSPEVDVSKLTFDSAMPHQLMLQMTYHWLSIVLHRPFYRKKRSVDERVFEVDHMKLCDKAAHDIMELATKWRTLYSLRYVPITFIQVVSAAGTIFVLSAVQAVSGARLARTAHQNSYANAEKTIRYLHEVGQSFQSARNIGDILDNLLKEQVGARLSRRSGLMHTSLSPQTKSRDSFPDHSPASTTASMSPTEQYLPAPNGLSFPNDHNMYLQDPFNLIPEQQYYDYGEMSQNIPSSSNGNGYPPAAMAGQSQFYGHNMPDLGNPNLLGMDMWMQGGEQIPNVPYMRGSPERMDFDPEAMEEQLLQIIKQPLYY</sequence>
<name>A0A4Y9YYQ9_9AGAM</name>
<dbReference type="GO" id="GO:0005634">
    <property type="term" value="C:nucleus"/>
    <property type="evidence" value="ECO:0007669"/>
    <property type="project" value="UniProtKB-SubCell"/>
</dbReference>
<evidence type="ECO:0000259" key="15">
    <source>
        <dbReference type="SMART" id="SM00906"/>
    </source>
</evidence>
<accession>A0A4Y9YYQ9</accession>
<dbReference type="SMART" id="SM00906">
    <property type="entry name" value="Fungal_trans"/>
    <property type="match status" value="1"/>
</dbReference>
<dbReference type="SUPFAM" id="SSF57701">
    <property type="entry name" value="Zn2/Cys6 DNA-binding domain"/>
    <property type="match status" value="1"/>
</dbReference>
<keyword evidence="7" id="KW-0805">Transcription regulation</keyword>
<dbReference type="Gene3D" id="1.50.40.10">
    <property type="entry name" value="Mitochondrial carrier domain"/>
    <property type="match status" value="1"/>
</dbReference>
<dbReference type="PROSITE" id="PS50920">
    <property type="entry name" value="SOLCAR"/>
    <property type="match status" value="3"/>
</dbReference>
<keyword evidence="6 14" id="KW-1133">Transmembrane helix</keyword>
<keyword evidence="17" id="KW-1185">Reference proteome</keyword>
<dbReference type="GO" id="GO:0016020">
    <property type="term" value="C:membrane"/>
    <property type="evidence" value="ECO:0007669"/>
    <property type="project" value="UniProtKB-SubCell"/>
</dbReference>
<keyword evidence="3 12" id="KW-0812">Transmembrane</keyword>
<evidence type="ECO:0000256" key="6">
    <source>
        <dbReference type="ARBA" id="ARBA00022989"/>
    </source>
</evidence>
<evidence type="ECO:0000256" key="9">
    <source>
        <dbReference type="ARBA" id="ARBA00023136"/>
    </source>
</evidence>
<dbReference type="InterPro" id="IPR023395">
    <property type="entry name" value="MCP_dom_sf"/>
</dbReference>
<dbReference type="Pfam" id="PF00172">
    <property type="entry name" value="Zn_clus"/>
    <property type="match status" value="1"/>
</dbReference>
<dbReference type="EMBL" id="SEOQ01000221">
    <property type="protein sequence ID" value="TFY66753.1"/>
    <property type="molecule type" value="Genomic_DNA"/>
</dbReference>
<feature type="transmembrane region" description="Helical" evidence="14">
    <location>
        <begin position="6"/>
        <end position="29"/>
    </location>
</feature>
<dbReference type="InterPro" id="IPR036864">
    <property type="entry name" value="Zn2-C6_fun-type_DNA-bd_sf"/>
</dbReference>
<keyword evidence="11" id="KW-0539">Nucleus</keyword>
<dbReference type="Pfam" id="PF04082">
    <property type="entry name" value="Fungal_trans"/>
    <property type="match status" value="1"/>
</dbReference>
<dbReference type="GO" id="GO:0003677">
    <property type="term" value="F:DNA binding"/>
    <property type="evidence" value="ECO:0007669"/>
    <property type="project" value="UniProtKB-KW"/>
</dbReference>